<dbReference type="GO" id="GO:0004656">
    <property type="term" value="F:procollagen-proline 4-dioxygenase activity"/>
    <property type="evidence" value="ECO:0007669"/>
    <property type="project" value="TreeGrafter"/>
</dbReference>
<evidence type="ECO:0000256" key="3">
    <source>
        <dbReference type="ARBA" id="ARBA00022964"/>
    </source>
</evidence>
<accession>A0A0D3IFG7</accession>
<evidence type="ECO:0000256" key="4">
    <source>
        <dbReference type="ARBA" id="ARBA00023002"/>
    </source>
</evidence>
<dbReference type="PANTHER" id="PTHR10869">
    <property type="entry name" value="PROLYL 4-HYDROXYLASE ALPHA SUBUNIT"/>
    <property type="match status" value="1"/>
</dbReference>
<dbReference type="RefSeq" id="XP_005762431.1">
    <property type="nucleotide sequence ID" value="XM_005762374.1"/>
</dbReference>
<dbReference type="eggNOG" id="ENOG502SUZS">
    <property type="taxonomic scope" value="Eukaryota"/>
</dbReference>
<dbReference type="KEGG" id="ehx:EMIHUDRAFT_105409"/>
<keyword evidence="3" id="KW-0223">Dioxygenase</keyword>
<evidence type="ECO:0000313" key="7">
    <source>
        <dbReference type="EnsemblProtists" id="EOD10002"/>
    </source>
</evidence>
<evidence type="ECO:0000256" key="5">
    <source>
        <dbReference type="ARBA" id="ARBA00023004"/>
    </source>
</evidence>
<dbReference type="EnsemblProtists" id="EOD10002">
    <property type="protein sequence ID" value="EOD10002"/>
    <property type="gene ID" value="EMIHUDRAFT_105409"/>
</dbReference>
<reference evidence="8" key="1">
    <citation type="journal article" date="2013" name="Nature">
        <title>Pan genome of the phytoplankton Emiliania underpins its global distribution.</title>
        <authorList>
            <person name="Read B.A."/>
            <person name="Kegel J."/>
            <person name="Klute M.J."/>
            <person name="Kuo A."/>
            <person name="Lefebvre S.C."/>
            <person name="Maumus F."/>
            <person name="Mayer C."/>
            <person name="Miller J."/>
            <person name="Monier A."/>
            <person name="Salamov A."/>
            <person name="Young J."/>
            <person name="Aguilar M."/>
            <person name="Claverie J.M."/>
            <person name="Frickenhaus S."/>
            <person name="Gonzalez K."/>
            <person name="Herman E.K."/>
            <person name="Lin Y.C."/>
            <person name="Napier J."/>
            <person name="Ogata H."/>
            <person name="Sarno A.F."/>
            <person name="Shmutz J."/>
            <person name="Schroeder D."/>
            <person name="de Vargas C."/>
            <person name="Verret F."/>
            <person name="von Dassow P."/>
            <person name="Valentin K."/>
            <person name="Van de Peer Y."/>
            <person name="Wheeler G."/>
            <person name="Dacks J.B."/>
            <person name="Delwiche C.F."/>
            <person name="Dyhrman S.T."/>
            <person name="Glockner G."/>
            <person name="John U."/>
            <person name="Richards T."/>
            <person name="Worden A.Z."/>
            <person name="Zhang X."/>
            <person name="Grigoriev I.V."/>
            <person name="Allen A.E."/>
            <person name="Bidle K."/>
            <person name="Borodovsky M."/>
            <person name="Bowler C."/>
            <person name="Brownlee C."/>
            <person name="Cock J.M."/>
            <person name="Elias M."/>
            <person name="Gladyshev V.N."/>
            <person name="Groth M."/>
            <person name="Guda C."/>
            <person name="Hadaegh A."/>
            <person name="Iglesias-Rodriguez M.D."/>
            <person name="Jenkins J."/>
            <person name="Jones B.M."/>
            <person name="Lawson T."/>
            <person name="Leese F."/>
            <person name="Lindquist E."/>
            <person name="Lobanov A."/>
            <person name="Lomsadze A."/>
            <person name="Malik S.B."/>
            <person name="Marsh M.E."/>
            <person name="Mackinder L."/>
            <person name="Mock T."/>
            <person name="Mueller-Roeber B."/>
            <person name="Pagarete A."/>
            <person name="Parker M."/>
            <person name="Probert I."/>
            <person name="Quesneville H."/>
            <person name="Raines C."/>
            <person name="Rensing S.A."/>
            <person name="Riano-Pachon D.M."/>
            <person name="Richier S."/>
            <person name="Rokitta S."/>
            <person name="Shiraiwa Y."/>
            <person name="Soanes D.M."/>
            <person name="van der Giezen M."/>
            <person name="Wahlund T.M."/>
            <person name="Williams B."/>
            <person name="Wilson W."/>
            <person name="Wolfe G."/>
            <person name="Wurch L.L."/>
        </authorList>
    </citation>
    <scope>NUCLEOTIDE SEQUENCE</scope>
</reference>
<comment type="cofactor">
    <cofactor evidence="1">
        <name>L-ascorbate</name>
        <dbReference type="ChEBI" id="CHEBI:38290"/>
    </cofactor>
</comment>
<dbReference type="HOGENOM" id="CLU_812435_0_0_1"/>
<dbReference type="PaxDb" id="2903-EOD10002"/>
<reference evidence="7" key="2">
    <citation type="submission" date="2024-10" db="UniProtKB">
        <authorList>
            <consortium name="EnsemblProtists"/>
        </authorList>
    </citation>
    <scope>IDENTIFICATION</scope>
</reference>
<dbReference type="InterPro" id="IPR006620">
    <property type="entry name" value="Pro_4_hyd_alph"/>
</dbReference>
<evidence type="ECO:0000259" key="6">
    <source>
        <dbReference type="SMART" id="SM00702"/>
    </source>
</evidence>
<evidence type="ECO:0000256" key="2">
    <source>
        <dbReference type="ARBA" id="ARBA00022723"/>
    </source>
</evidence>
<dbReference type="OMA" id="TTHRTIN"/>
<proteinExistence type="predicted"/>
<evidence type="ECO:0000256" key="1">
    <source>
        <dbReference type="ARBA" id="ARBA00001961"/>
    </source>
</evidence>
<keyword evidence="8" id="KW-1185">Reference proteome</keyword>
<dbReference type="Proteomes" id="UP000013827">
    <property type="component" value="Unassembled WGS sequence"/>
</dbReference>
<feature type="domain" description="Prolyl 4-hydroxylase alpha subunit" evidence="6">
    <location>
        <begin position="48"/>
        <end position="277"/>
    </location>
</feature>
<organism evidence="7 8">
    <name type="scientific">Emiliania huxleyi (strain CCMP1516)</name>
    <dbReference type="NCBI Taxonomy" id="280463"/>
    <lineage>
        <taxon>Eukaryota</taxon>
        <taxon>Haptista</taxon>
        <taxon>Haptophyta</taxon>
        <taxon>Prymnesiophyceae</taxon>
        <taxon>Isochrysidales</taxon>
        <taxon>Noelaerhabdaceae</taxon>
        <taxon>Emiliania</taxon>
    </lineage>
</organism>
<dbReference type="AlphaFoldDB" id="A0A0D3IFG7"/>
<dbReference type="InterPro" id="IPR045054">
    <property type="entry name" value="P4HA-like"/>
</dbReference>
<dbReference type="GeneID" id="17256172"/>
<keyword evidence="2" id="KW-0479">Metal-binding</keyword>
<keyword evidence="5" id="KW-0408">Iron</keyword>
<evidence type="ECO:0000313" key="8">
    <source>
        <dbReference type="Proteomes" id="UP000013827"/>
    </source>
</evidence>
<sequence>MADPTPSIRMAPPDARRLSTAALDRYRASAFHRVNLSLPGLELVHSEPYIFVHRQFLSKAECAALREKAAATLAPQTFDNDATAGVRTSRGCVARSEEVASLRQRLAGLASVELGQLQPLKISRYEEGARFDIHTDAWRGDLQGAPPDPDDWWADRARLEYGVRGAPISGVNRIVTIFVYLTTCVRGGRTRWRWTDYDAALGGNHGRAFYEQPGPGTGATDVAGGSGAGFSISPEEGMAVVHFPATSARSGGYTDYNAYHESEAAVDDKWVLQQFVWSHSKLAWPRVLDAENLEPERCLSPSQL</sequence>
<dbReference type="PANTHER" id="PTHR10869:SF226">
    <property type="entry name" value="PROLYL 4-HYDROXYLASE ALPHA SUBUNIT DOMAIN-CONTAINING PROTEIN"/>
    <property type="match status" value="1"/>
</dbReference>
<name>A0A0D3IFG7_EMIH1</name>
<keyword evidence="4" id="KW-0560">Oxidoreductase</keyword>
<dbReference type="GO" id="GO:0005783">
    <property type="term" value="C:endoplasmic reticulum"/>
    <property type="evidence" value="ECO:0007669"/>
    <property type="project" value="TreeGrafter"/>
</dbReference>
<dbReference type="Gene3D" id="2.60.120.620">
    <property type="entry name" value="q2cbj1_9rhob like domain"/>
    <property type="match status" value="1"/>
</dbReference>
<protein>
    <recommendedName>
        <fullName evidence="6">Prolyl 4-hydroxylase alpha subunit domain-containing protein</fullName>
    </recommendedName>
</protein>
<dbReference type="SMART" id="SM00702">
    <property type="entry name" value="P4Hc"/>
    <property type="match status" value="1"/>
</dbReference>
<dbReference type="GO" id="GO:0031418">
    <property type="term" value="F:L-ascorbic acid binding"/>
    <property type="evidence" value="ECO:0007669"/>
    <property type="project" value="InterPro"/>
</dbReference>
<dbReference type="GO" id="GO:0005506">
    <property type="term" value="F:iron ion binding"/>
    <property type="evidence" value="ECO:0007669"/>
    <property type="project" value="InterPro"/>
</dbReference>